<evidence type="ECO:0000256" key="1">
    <source>
        <dbReference type="ARBA" id="ARBA00022729"/>
    </source>
</evidence>
<dbReference type="SUPFAM" id="SSF53807">
    <property type="entry name" value="Helical backbone' metal receptor"/>
    <property type="match status" value="1"/>
</dbReference>
<dbReference type="Pfam" id="PF01497">
    <property type="entry name" value="Peripla_BP_2"/>
    <property type="match status" value="1"/>
</dbReference>
<evidence type="ECO:0000259" key="2">
    <source>
        <dbReference type="PROSITE" id="PS50983"/>
    </source>
</evidence>
<evidence type="ECO:0000313" key="4">
    <source>
        <dbReference type="Proteomes" id="UP000266178"/>
    </source>
</evidence>
<dbReference type="OrthoDB" id="9816357at2"/>
<dbReference type="Proteomes" id="UP000266178">
    <property type="component" value="Unassembled WGS sequence"/>
</dbReference>
<dbReference type="RefSeq" id="WP_119358274.1">
    <property type="nucleotide sequence ID" value="NZ_BJXM01000003.1"/>
</dbReference>
<dbReference type="InterPro" id="IPR050902">
    <property type="entry name" value="ABC_Transporter_SBP"/>
</dbReference>
<comment type="caution">
    <text evidence="3">The sequence shown here is derived from an EMBL/GenBank/DDBJ whole genome shotgun (WGS) entry which is preliminary data.</text>
</comment>
<dbReference type="PANTHER" id="PTHR30535:SF4">
    <property type="entry name" value="HEMIN-BINDING PERIPLASMIC PROTEIN HMUT"/>
    <property type="match status" value="1"/>
</dbReference>
<accession>A0A399F695</accession>
<dbReference type="Gene3D" id="3.40.50.1980">
    <property type="entry name" value="Nitrogenase molybdenum iron protein domain"/>
    <property type="match status" value="2"/>
</dbReference>
<organism evidence="3 4">
    <name type="scientific">Meiothermus granaticius NBRC 107808</name>
    <dbReference type="NCBI Taxonomy" id="1227551"/>
    <lineage>
        <taxon>Bacteria</taxon>
        <taxon>Thermotogati</taxon>
        <taxon>Deinococcota</taxon>
        <taxon>Deinococci</taxon>
        <taxon>Thermales</taxon>
        <taxon>Thermaceae</taxon>
        <taxon>Meiothermus</taxon>
    </lineage>
</organism>
<feature type="domain" description="Fe/B12 periplasmic-binding" evidence="2">
    <location>
        <begin position="2"/>
        <end position="253"/>
    </location>
</feature>
<dbReference type="PANTHER" id="PTHR30535">
    <property type="entry name" value="VITAMIN B12-BINDING PROTEIN"/>
    <property type="match status" value="1"/>
</dbReference>
<dbReference type="CDD" id="cd01144">
    <property type="entry name" value="BtuF"/>
    <property type="match status" value="1"/>
</dbReference>
<gene>
    <name evidence="3" type="primary">btuF_1</name>
    <name evidence="3" type="ORF">Mgrana_02830</name>
</gene>
<dbReference type="InterPro" id="IPR054828">
    <property type="entry name" value="Vit_B12_bind_prot"/>
</dbReference>
<dbReference type="NCBIfam" id="NF038402">
    <property type="entry name" value="TroA_like"/>
    <property type="match status" value="1"/>
</dbReference>
<reference evidence="3 4" key="1">
    <citation type="submission" date="2018-08" db="EMBL/GenBank/DDBJ databases">
        <title>Meiothermus granaticius genome AF-68 sequencing project.</title>
        <authorList>
            <person name="Da Costa M.S."/>
            <person name="Albuquerque L."/>
            <person name="Raposo P."/>
            <person name="Froufe H.J.C."/>
            <person name="Barroso C.S."/>
            <person name="Egas C."/>
        </authorList>
    </citation>
    <scope>NUCLEOTIDE SEQUENCE [LARGE SCALE GENOMIC DNA]</scope>
    <source>
        <strain evidence="3 4">AF-68</strain>
    </source>
</reference>
<keyword evidence="1" id="KW-0732">Signal</keyword>
<name>A0A399F695_9DEIN</name>
<dbReference type="EMBL" id="QWLB01000050">
    <property type="protein sequence ID" value="RIH91255.1"/>
    <property type="molecule type" value="Genomic_DNA"/>
</dbReference>
<proteinExistence type="predicted"/>
<dbReference type="AlphaFoldDB" id="A0A399F695"/>
<evidence type="ECO:0000313" key="3">
    <source>
        <dbReference type="EMBL" id="RIH91255.1"/>
    </source>
</evidence>
<sequence>MRLVSLTASNTEILWALGQLPSLVGVDDHSDFPAEVAQIPRVGPDLQINLERVEGLRPDLVLASLSVPGMERVVEGLVQRRLPHLVLDPQSLSDVYADIERVAERLEVAPRGRQVVAAMRQRIAQARGRLPNWVRPPRVMVEWWPRPVIVAGRKSWVTGMLEALGAVNAFAGLDLRSKPLLPEEIEAAQPDLILVSWCGAKKLRPELVLKRGLEVPALRNGQVFALPEAYLGRPGPRLAEGVQRLAGLLGQPPSAWGYAAGRPAS</sequence>
<keyword evidence="4" id="KW-1185">Reference proteome</keyword>
<dbReference type="PROSITE" id="PS50983">
    <property type="entry name" value="FE_B12_PBP"/>
    <property type="match status" value="1"/>
</dbReference>
<dbReference type="InterPro" id="IPR002491">
    <property type="entry name" value="ABC_transptr_periplasmic_BD"/>
</dbReference>
<protein>
    <submittedName>
        <fullName evidence="3">Vitamin B12-binding protein</fullName>
    </submittedName>
</protein>